<dbReference type="GO" id="GO:0004674">
    <property type="term" value="F:protein serine/threonine kinase activity"/>
    <property type="evidence" value="ECO:0007669"/>
    <property type="project" value="TreeGrafter"/>
</dbReference>
<dbReference type="Gene3D" id="3.30.200.20">
    <property type="entry name" value="Phosphorylase Kinase, domain 1"/>
    <property type="match status" value="1"/>
</dbReference>
<dbReference type="Pfam" id="PF00069">
    <property type="entry name" value="Pkinase"/>
    <property type="match status" value="1"/>
</dbReference>
<feature type="compositionally biased region" description="Polar residues" evidence="1">
    <location>
        <begin position="119"/>
        <end position="131"/>
    </location>
</feature>
<feature type="region of interest" description="Disordered" evidence="1">
    <location>
        <begin position="100"/>
        <end position="162"/>
    </location>
</feature>
<keyword evidence="4" id="KW-0418">Kinase</keyword>
<evidence type="ECO:0000256" key="1">
    <source>
        <dbReference type="SAM" id="MobiDB-lite"/>
    </source>
</evidence>
<dbReference type="PROSITE" id="PS50011">
    <property type="entry name" value="PROTEIN_KINASE_DOM"/>
    <property type="match status" value="1"/>
</dbReference>
<feature type="compositionally biased region" description="Basic and acidic residues" evidence="1">
    <location>
        <begin position="104"/>
        <end position="113"/>
    </location>
</feature>
<proteinExistence type="evidence at transcript level"/>
<dbReference type="GO" id="GO:0005737">
    <property type="term" value="C:cytoplasm"/>
    <property type="evidence" value="ECO:0007669"/>
    <property type="project" value="TreeGrafter"/>
</dbReference>
<evidence type="ECO:0000259" key="3">
    <source>
        <dbReference type="PROSITE" id="PS50011"/>
    </source>
</evidence>
<sequence length="574" mass="63058">MMRSACLSLILWPCLTFQGAQAYSLLQGHLSKTLHGYRGSAAQSHFVHRTHSRQASELGVGEPFSETFLQSRTHIRSSTALAPEAAGNLVAARLAQKRPSAHLDPLRGKEDRQGFQAVRQASSAFVQSSPNEGGDSDEGKAPERKGTRRSGGASKRITQLGRRVGKRVTAALQAARKLARRLQNYLVEKVKKLLSRIRSSHDSTTRESVPQPTGEGYREVARAVASAPARPVQGQLLRKVKVALEEKLLSRYMPTSKWLVFASLRDDRTILLQRHEILGAGPFGLVIAFLGDNGVKLAGKMVTVQESALQTQMRMQAQLDVLNNIPEGQDVYLFAQREQLAMPYDVLRLRNTPVVMSLPGGEDLVNAVIIREIFESDLRWLLRVLSPTRPEDRTALISVTRQAVSSISNLHKLGLLHLDIKPENFLVGGDGRLFASDFGLKEAGFLKASLKYSAQYAAPELADAITGEKALGFTEAADSWSLGVVLYEVWCRKLPYKVPVLKSPTLEMVARLTNESLKLDAECTKNMPPEILELIKQFLQIDPAARLTPRKAVESHPALASTSGAPQSEGKSSE</sequence>
<dbReference type="PANTHER" id="PTHR44167:SF24">
    <property type="entry name" value="SERINE_THREONINE-PROTEIN KINASE CHK2"/>
    <property type="match status" value="1"/>
</dbReference>
<organism evidence="4">
    <name type="scientific">Eimeria magna</name>
    <dbReference type="NCBI Taxonomy" id="471282"/>
    <lineage>
        <taxon>Eukaryota</taxon>
        <taxon>Sar</taxon>
        <taxon>Alveolata</taxon>
        <taxon>Apicomplexa</taxon>
        <taxon>Conoidasida</taxon>
        <taxon>Coccidia</taxon>
        <taxon>Eucoccidiorida</taxon>
        <taxon>Eimeriorina</taxon>
        <taxon>Eimeriidae</taxon>
        <taxon>Eimeria</taxon>
    </lineage>
</organism>
<dbReference type="PANTHER" id="PTHR44167">
    <property type="entry name" value="OVARIAN-SPECIFIC SERINE/THREONINE-PROTEIN KINASE LOK-RELATED"/>
    <property type="match status" value="1"/>
</dbReference>
<feature type="signal peptide" evidence="2">
    <location>
        <begin position="1"/>
        <end position="22"/>
    </location>
</feature>
<dbReference type="InterPro" id="IPR000719">
    <property type="entry name" value="Prot_kinase_dom"/>
</dbReference>
<feature type="region of interest" description="Disordered" evidence="1">
    <location>
        <begin position="552"/>
        <end position="574"/>
    </location>
</feature>
<protein>
    <submittedName>
        <fullName evidence="4">Rhoptry kinase family protein ROP17</fullName>
    </submittedName>
</protein>
<name>A0A977JPZ1_9EIME</name>
<feature type="compositionally biased region" description="Polar residues" evidence="1">
    <location>
        <begin position="560"/>
        <end position="574"/>
    </location>
</feature>
<dbReference type="Gene3D" id="1.10.510.10">
    <property type="entry name" value="Transferase(Phosphotransferase) domain 1"/>
    <property type="match status" value="1"/>
</dbReference>
<feature type="domain" description="Protein kinase" evidence="3">
    <location>
        <begin position="272"/>
        <end position="559"/>
    </location>
</feature>
<dbReference type="EMBL" id="OM451229">
    <property type="protein sequence ID" value="UXB94623.1"/>
    <property type="molecule type" value="mRNA"/>
</dbReference>
<evidence type="ECO:0000313" key="4">
    <source>
        <dbReference type="EMBL" id="UXB94623.1"/>
    </source>
</evidence>
<dbReference type="SUPFAM" id="SSF56112">
    <property type="entry name" value="Protein kinase-like (PK-like)"/>
    <property type="match status" value="1"/>
</dbReference>
<dbReference type="GO" id="GO:0005524">
    <property type="term" value="F:ATP binding"/>
    <property type="evidence" value="ECO:0007669"/>
    <property type="project" value="InterPro"/>
</dbReference>
<dbReference type="SMART" id="SM00220">
    <property type="entry name" value="S_TKc"/>
    <property type="match status" value="1"/>
</dbReference>
<keyword evidence="4" id="KW-0808">Transferase</keyword>
<dbReference type="PROSITE" id="PS00108">
    <property type="entry name" value="PROTEIN_KINASE_ST"/>
    <property type="match status" value="1"/>
</dbReference>
<accession>A0A977JPZ1</accession>
<keyword evidence="2" id="KW-0732">Signal</keyword>
<feature type="chain" id="PRO_5038090697" evidence="2">
    <location>
        <begin position="23"/>
        <end position="574"/>
    </location>
</feature>
<evidence type="ECO:0000256" key="2">
    <source>
        <dbReference type="SAM" id="SignalP"/>
    </source>
</evidence>
<dbReference type="AlphaFoldDB" id="A0A977JPZ1"/>
<dbReference type="InterPro" id="IPR011009">
    <property type="entry name" value="Kinase-like_dom_sf"/>
</dbReference>
<dbReference type="GO" id="GO:0044773">
    <property type="term" value="P:mitotic DNA damage checkpoint signaling"/>
    <property type="evidence" value="ECO:0007669"/>
    <property type="project" value="TreeGrafter"/>
</dbReference>
<dbReference type="GO" id="GO:0005634">
    <property type="term" value="C:nucleus"/>
    <property type="evidence" value="ECO:0007669"/>
    <property type="project" value="TreeGrafter"/>
</dbReference>
<dbReference type="InterPro" id="IPR008271">
    <property type="entry name" value="Ser/Thr_kinase_AS"/>
</dbReference>
<reference evidence="4" key="1">
    <citation type="submission" date="2022-01" db="EMBL/GenBank/DDBJ databases">
        <authorList>
            <person name="Xiao J."/>
            <person name="Zheng R."/>
            <person name="Pu J."/>
            <person name="Chen H."/>
            <person name="Bai X."/>
        </authorList>
    </citation>
    <scope>NUCLEOTIDE SEQUENCE</scope>
    <source>
        <strain evidence="4">Beijing</strain>
    </source>
</reference>